<protein>
    <submittedName>
        <fullName evidence="1">Uncharacterized protein</fullName>
    </submittedName>
</protein>
<comment type="caution">
    <text evidence="1">The sequence shown here is derived from an EMBL/GenBank/DDBJ whole genome shotgun (WGS) entry which is preliminary data.</text>
</comment>
<keyword evidence="2" id="KW-1185">Reference proteome</keyword>
<evidence type="ECO:0000313" key="2">
    <source>
        <dbReference type="Proteomes" id="UP000284706"/>
    </source>
</evidence>
<gene>
    <name evidence="1" type="ORF">CVT26_006953</name>
</gene>
<accession>A0A409X0W3</accession>
<dbReference type="STRING" id="231916.A0A409X0W3"/>
<name>A0A409X0W3_9AGAR</name>
<dbReference type="Gene3D" id="3.40.50.300">
    <property type="entry name" value="P-loop containing nucleotide triphosphate hydrolases"/>
    <property type="match status" value="1"/>
</dbReference>
<dbReference type="Proteomes" id="UP000284706">
    <property type="component" value="Unassembled WGS sequence"/>
</dbReference>
<sequence length="398" mass="44351">MAHFDLPPVVLVGGRHTGLSWTGKSSLIAGICGVHVGSKTMCPVEWTIMSSTIWKGRVAVAYLTSSICAKNFTSVTRPVFLNPERMCSSPEDLLLLIRKGEILALSGSQNFESVMAMDADMVHEAYIKMIPTTQQPSRGIVYVRLCIPNFETTVKIVDLPGKYLRCTMIDHYSDLSRQLTHETLTMPKASFGTTYVAERPLSPFLSAQMVSKAIVLPPLTRLLNTCVPSDLTTNAKGLPFLKSITKDVGLDWAYGAQYIDKLLGCLLTSSQVTLVLSYAADTVVEADWLDILKESGQEEGPQTCFLFLIPQQRPPFVTNDLSKLRRREELLLRLRAPWAQGSTGLYRDCFGVLSILESWQAISDTMVQQEVRRPCLELWKYFVILFKFVTSLAIALVQ</sequence>
<proteinExistence type="predicted"/>
<evidence type="ECO:0000313" key="1">
    <source>
        <dbReference type="EMBL" id="PPQ84366.1"/>
    </source>
</evidence>
<dbReference type="InParanoid" id="A0A409X0W3"/>
<dbReference type="EMBL" id="NHYE01004481">
    <property type="protein sequence ID" value="PPQ84366.1"/>
    <property type="molecule type" value="Genomic_DNA"/>
</dbReference>
<dbReference type="OrthoDB" id="3121907at2759"/>
<organism evidence="1 2">
    <name type="scientific">Gymnopilus dilepis</name>
    <dbReference type="NCBI Taxonomy" id="231916"/>
    <lineage>
        <taxon>Eukaryota</taxon>
        <taxon>Fungi</taxon>
        <taxon>Dikarya</taxon>
        <taxon>Basidiomycota</taxon>
        <taxon>Agaricomycotina</taxon>
        <taxon>Agaricomycetes</taxon>
        <taxon>Agaricomycetidae</taxon>
        <taxon>Agaricales</taxon>
        <taxon>Agaricineae</taxon>
        <taxon>Hymenogastraceae</taxon>
        <taxon>Gymnopilus</taxon>
    </lineage>
</organism>
<reference evidence="1 2" key="1">
    <citation type="journal article" date="2018" name="Evol. Lett.">
        <title>Horizontal gene cluster transfer increased hallucinogenic mushroom diversity.</title>
        <authorList>
            <person name="Reynolds H.T."/>
            <person name="Vijayakumar V."/>
            <person name="Gluck-Thaler E."/>
            <person name="Korotkin H.B."/>
            <person name="Matheny P.B."/>
            <person name="Slot J.C."/>
        </authorList>
    </citation>
    <scope>NUCLEOTIDE SEQUENCE [LARGE SCALE GENOMIC DNA]</scope>
    <source>
        <strain evidence="1 2">SRW20</strain>
    </source>
</reference>
<dbReference type="AlphaFoldDB" id="A0A409X0W3"/>
<dbReference type="InterPro" id="IPR027417">
    <property type="entry name" value="P-loop_NTPase"/>
</dbReference>